<keyword evidence="2" id="KW-1185">Reference proteome</keyword>
<evidence type="ECO:0000313" key="2">
    <source>
        <dbReference type="Proteomes" id="UP000326340"/>
    </source>
</evidence>
<reference evidence="1 2" key="1">
    <citation type="journal article" date="2019" name="Sci. Rep.">
        <title>Colletotrichum shisoi sp. nov., an anthracnose pathogen of Perilla frutescens in Japan: molecular phylogenetic, morphological and genomic evidence.</title>
        <authorList>
            <person name="Gan P."/>
            <person name="Tsushima A."/>
            <person name="Hiroyama R."/>
            <person name="Narusaka M."/>
            <person name="Takano Y."/>
            <person name="Narusaka Y."/>
            <person name="Kawaradani M."/>
            <person name="Damm U."/>
            <person name="Shirasu K."/>
        </authorList>
    </citation>
    <scope>NUCLEOTIDE SEQUENCE [LARGE SCALE GENOMIC DNA]</scope>
    <source>
        <strain evidence="1 2">PG-2018a</strain>
    </source>
</reference>
<dbReference type="EMBL" id="PUHP01000984">
    <property type="protein sequence ID" value="TQN67197.1"/>
    <property type="molecule type" value="Genomic_DNA"/>
</dbReference>
<accession>A0A5Q4BKN1</accession>
<sequence length="13" mass="1713">MTDREERQSHRMH</sequence>
<organism evidence="1 2">
    <name type="scientific">Colletotrichum shisoi</name>
    <dbReference type="NCBI Taxonomy" id="2078593"/>
    <lineage>
        <taxon>Eukaryota</taxon>
        <taxon>Fungi</taxon>
        <taxon>Dikarya</taxon>
        <taxon>Ascomycota</taxon>
        <taxon>Pezizomycotina</taxon>
        <taxon>Sordariomycetes</taxon>
        <taxon>Hypocreomycetidae</taxon>
        <taxon>Glomerellales</taxon>
        <taxon>Glomerellaceae</taxon>
        <taxon>Colletotrichum</taxon>
        <taxon>Colletotrichum destructivum species complex</taxon>
    </lineage>
</organism>
<proteinExistence type="predicted"/>
<dbReference type="Proteomes" id="UP000326340">
    <property type="component" value="Unassembled WGS sequence"/>
</dbReference>
<name>A0A5Q4BKN1_9PEZI</name>
<evidence type="ECO:0000313" key="1">
    <source>
        <dbReference type="EMBL" id="TQN67197.1"/>
    </source>
</evidence>
<gene>
    <name evidence="1" type="ORF">CSHISOI_08258</name>
</gene>
<protein>
    <submittedName>
        <fullName evidence="1">Uncharacterized protein</fullName>
    </submittedName>
</protein>
<comment type="caution">
    <text evidence="1">The sequence shown here is derived from an EMBL/GenBank/DDBJ whole genome shotgun (WGS) entry which is preliminary data.</text>
</comment>